<gene>
    <name evidence="17" type="ORF">DNTS_014389</name>
</gene>
<evidence type="ECO:0000256" key="15">
    <source>
        <dbReference type="ARBA" id="ARBA00023315"/>
    </source>
</evidence>
<evidence type="ECO:0000256" key="5">
    <source>
        <dbReference type="ARBA" id="ARBA00008655"/>
    </source>
</evidence>
<keyword evidence="18" id="KW-1185">Reference proteome</keyword>
<evidence type="ECO:0000256" key="3">
    <source>
        <dbReference type="ARBA" id="ARBA00004771"/>
    </source>
</evidence>
<evidence type="ECO:0000256" key="2">
    <source>
        <dbReference type="ARBA" id="ARBA00004765"/>
    </source>
</evidence>
<organism evidence="17 18">
    <name type="scientific">Danionella cerebrum</name>
    <dbReference type="NCBI Taxonomy" id="2873325"/>
    <lineage>
        <taxon>Eukaryota</taxon>
        <taxon>Metazoa</taxon>
        <taxon>Chordata</taxon>
        <taxon>Craniata</taxon>
        <taxon>Vertebrata</taxon>
        <taxon>Euteleostomi</taxon>
        <taxon>Actinopterygii</taxon>
        <taxon>Neopterygii</taxon>
        <taxon>Teleostei</taxon>
        <taxon>Ostariophysi</taxon>
        <taxon>Cypriniformes</taxon>
        <taxon>Danionidae</taxon>
        <taxon>Danioninae</taxon>
        <taxon>Danionella</taxon>
    </lineage>
</organism>
<dbReference type="GO" id="GO:0019432">
    <property type="term" value="P:triglyceride biosynthetic process"/>
    <property type="evidence" value="ECO:0007669"/>
    <property type="project" value="TreeGrafter"/>
</dbReference>
<keyword evidence="15" id="KW-0012">Acyltransferase</keyword>
<comment type="similarity">
    <text evidence="5">Belongs to the 1-acyl-sn-glycerol-3-phosphate acyltransferase family.</text>
</comment>
<dbReference type="Pfam" id="PF01553">
    <property type="entry name" value="Acyltransferase"/>
    <property type="match status" value="1"/>
</dbReference>
<dbReference type="GO" id="GO:0008654">
    <property type="term" value="P:phospholipid biosynthetic process"/>
    <property type="evidence" value="ECO:0007669"/>
    <property type="project" value="UniProtKB-KW"/>
</dbReference>
<evidence type="ECO:0000256" key="12">
    <source>
        <dbReference type="ARBA" id="ARBA00023136"/>
    </source>
</evidence>
<dbReference type="EMBL" id="SRMA01000005">
    <property type="protein sequence ID" value="TRZ04543.1"/>
    <property type="molecule type" value="Genomic_DNA"/>
</dbReference>
<evidence type="ECO:0000256" key="11">
    <source>
        <dbReference type="ARBA" id="ARBA00023098"/>
    </source>
</evidence>
<dbReference type="STRING" id="623744.A0A553RQS9"/>
<keyword evidence="7" id="KW-0808">Transferase</keyword>
<name>A0A553RQS9_9TELE</name>
<dbReference type="Proteomes" id="UP000316079">
    <property type="component" value="Unassembled WGS sequence"/>
</dbReference>
<dbReference type="PANTHER" id="PTHR23063:SF10">
    <property type="entry name" value="GLYCEROL-3-PHOSPHATE ACYLTRANSFERASE 3"/>
    <property type="match status" value="1"/>
</dbReference>
<keyword evidence="9" id="KW-0256">Endoplasmic reticulum</keyword>
<accession>A0A553RQS9</accession>
<keyword evidence="6" id="KW-0444">Lipid biosynthesis</keyword>
<comment type="pathway">
    <text evidence="4">Lipid metabolism.</text>
</comment>
<keyword evidence="11" id="KW-0443">Lipid metabolism</keyword>
<evidence type="ECO:0000256" key="7">
    <source>
        <dbReference type="ARBA" id="ARBA00022679"/>
    </source>
</evidence>
<evidence type="ECO:0000313" key="17">
    <source>
        <dbReference type="EMBL" id="TRZ04543.1"/>
    </source>
</evidence>
<comment type="pathway">
    <text evidence="3">Glycerolipid metabolism; triacylglycerol biosynthesis.</text>
</comment>
<evidence type="ECO:0000256" key="6">
    <source>
        <dbReference type="ARBA" id="ARBA00022516"/>
    </source>
</evidence>
<keyword evidence="8" id="KW-0812">Transmembrane</keyword>
<feature type="non-terminal residue" evidence="17">
    <location>
        <position position="1"/>
    </location>
</feature>
<evidence type="ECO:0000259" key="16">
    <source>
        <dbReference type="SMART" id="SM00563"/>
    </source>
</evidence>
<dbReference type="OrthoDB" id="10051137at2759"/>
<keyword evidence="14" id="KW-1208">Phospholipid metabolism</keyword>
<dbReference type="SUPFAM" id="SSF69593">
    <property type="entry name" value="Glycerol-3-phosphate (1)-acyltransferase"/>
    <property type="match status" value="1"/>
</dbReference>
<reference evidence="17 18" key="1">
    <citation type="journal article" date="2019" name="Sci. Data">
        <title>Hybrid genome assembly and annotation of Danionella translucida.</title>
        <authorList>
            <person name="Kadobianskyi M."/>
            <person name="Schulze L."/>
            <person name="Schuelke M."/>
            <person name="Judkewitz B."/>
        </authorList>
    </citation>
    <scope>NUCLEOTIDE SEQUENCE [LARGE SCALE GENOMIC DNA]</scope>
    <source>
        <strain evidence="17 18">Bolton</strain>
    </source>
</reference>
<sequence>ALSEQVGQVHGGLMGVVQRAMERSCPHIWFERAEMRDRHLVTQRLRDHVNAKTKLPILIFPEGTCINNTSVMMFKKGSFEIGGTIYPVAIKYDPQFGDAFWNSSRYSMVSYLLRMMTSWAIVCNFANRVKSSIAQQGGLVDLAWDGALKRAKVKESFKELQQKKYSHMVVGDDSSE</sequence>
<comment type="subcellular location">
    <subcellularLocation>
        <location evidence="1">Endoplasmic reticulum membrane</location>
        <topology evidence="1">Multi-pass membrane protein</topology>
    </subcellularLocation>
</comment>
<dbReference type="AlphaFoldDB" id="A0A553RQS9"/>
<dbReference type="CDD" id="cd07991">
    <property type="entry name" value="LPLAT_LPCAT1-like"/>
    <property type="match status" value="1"/>
</dbReference>
<keyword evidence="12" id="KW-0472">Membrane</keyword>
<keyword evidence="10" id="KW-1133">Transmembrane helix</keyword>
<dbReference type="InterPro" id="IPR002123">
    <property type="entry name" value="Plipid/glycerol_acylTrfase"/>
</dbReference>
<dbReference type="InterPro" id="IPR045252">
    <property type="entry name" value="LPCAT1-like"/>
</dbReference>
<dbReference type="SMART" id="SM00563">
    <property type="entry name" value="PlsC"/>
    <property type="match status" value="1"/>
</dbReference>
<evidence type="ECO:0000256" key="14">
    <source>
        <dbReference type="ARBA" id="ARBA00023264"/>
    </source>
</evidence>
<dbReference type="GO" id="GO:0004366">
    <property type="term" value="F:glycerol-3-phosphate O-acyltransferase activity"/>
    <property type="evidence" value="ECO:0007669"/>
    <property type="project" value="TreeGrafter"/>
</dbReference>
<proteinExistence type="inferred from homology"/>
<evidence type="ECO:0000256" key="1">
    <source>
        <dbReference type="ARBA" id="ARBA00004477"/>
    </source>
</evidence>
<evidence type="ECO:0000256" key="10">
    <source>
        <dbReference type="ARBA" id="ARBA00022989"/>
    </source>
</evidence>
<comment type="caution">
    <text evidence="17">The sequence shown here is derived from an EMBL/GenBank/DDBJ whole genome shotgun (WGS) entry which is preliminary data.</text>
</comment>
<evidence type="ECO:0000256" key="4">
    <source>
        <dbReference type="ARBA" id="ARBA00005189"/>
    </source>
</evidence>
<dbReference type="GO" id="GO:0005789">
    <property type="term" value="C:endoplasmic reticulum membrane"/>
    <property type="evidence" value="ECO:0007669"/>
    <property type="project" value="UniProtKB-SubCell"/>
</dbReference>
<comment type="pathway">
    <text evidence="2">Phospholipid metabolism; CDP-diacylglycerol biosynthesis; CDP-diacylglycerol from sn-glycerol 3-phosphate: step 1/3.</text>
</comment>
<dbReference type="PANTHER" id="PTHR23063">
    <property type="entry name" value="PHOSPHOLIPID ACYLTRANSFERASE"/>
    <property type="match status" value="1"/>
</dbReference>
<evidence type="ECO:0000256" key="9">
    <source>
        <dbReference type="ARBA" id="ARBA00022824"/>
    </source>
</evidence>
<feature type="domain" description="Phospholipid/glycerol acyltransferase" evidence="16">
    <location>
        <begin position="1"/>
        <end position="93"/>
    </location>
</feature>
<evidence type="ECO:0000313" key="18">
    <source>
        <dbReference type="Proteomes" id="UP000316079"/>
    </source>
</evidence>
<evidence type="ECO:0000256" key="8">
    <source>
        <dbReference type="ARBA" id="ARBA00022692"/>
    </source>
</evidence>
<evidence type="ECO:0000256" key="13">
    <source>
        <dbReference type="ARBA" id="ARBA00023209"/>
    </source>
</evidence>
<protein>
    <recommendedName>
        <fullName evidence="16">Phospholipid/glycerol acyltransferase domain-containing protein</fullName>
    </recommendedName>
</protein>
<keyword evidence="13" id="KW-0594">Phospholipid biosynthesis</keyword>